<evidence type="ECO:0000256" key="2">
    <source>
        <dbReference type="ARBA" id="ARBA00022692"/>
    </source>
</evidence>
<reference evidence="6 7" key="1">
    <citation type="journal article" date="2023" name="Insect Mol. Biol.">
        <title>Genome sequencing provides insights into the evolution of gene families encoding plant cell wall-degrading enzymes in longhorned beetles.</title>
        <authorList>
            <person name="Shin N.R."/>
            <person name="Okamura Y."/>
            <person name="Kirsch R."/>
            <person name="Pauchet Y."/>
        </authorList>
    </citation>
    <scope>NUCLEOTIDE SEQUENCE [LARGE SCALE GENOMIC DNA]</scope>
    <source>
        <strain evidence="6">EAD_L_NR</strain>
    </source>
</reference>
<dbReference type="AlphaFoldDB" id="A0AAV8VYN6"/>
<comment type="subcellular location">
    <subcellularLocation>
        <location evidence="1">Membrane</location>
        <topology evidence="1">Multi-pass membrane protein</topology>
    </subcellularLocation>
</comment>
<dbReference type="Gene3D" id="1.10.1450.10">
    <property type="entry name" value="Tetraspanin"/>
    <property type="match status" value="1"/>
</dbReference>
<evidence type="ECO:0000256" key="3">
    <source>
        <dbReference type="ARBA" id="ARBA00022989"/>
    </source>
</evidence>
<keyword evidence="2 5" id="KW-0812">Transmembrane</keyword>
<dbReference type="InterPro" id="IPR018499">
    <property type="entry name" value="Tetraspanin/Peripherin"/>
</dbReference>
<feature type="transmembrane region" description="Helical" evidence="5">
    <location>
        <begin position="12"/>
        <end position="35"/>
    </location>
</feature>
<dbReference type="Proteomes" id="UP001159042">
    <property type="component" value="Unassembled WGS sequence"/>
</dbReference>
<dbReference type="InterPro" id="IPR008952">
    <property type="entry name" value="Tetraspanin_EC2_sf"/>
</dbReference>
<proteinExistence type="predicted"/>
<sequence>SQRYTLVINYFYLLQYIGTQAFAFIFGLAGTAVLLDNSVRDSKLQPRIKESMRRLIMNSHHEESRQTLAIIQESIACCGADGAQDYLSLQQPLPTECRDTVTGNPFYHGCVDELTWFFEQKCAWVAALAMTVCFLHVSN</sequence>
<organism evidence="6 7">
    <name type="scientific">Exocentrus adspersus</name>
    <dbReference type="NCBI Taxonomy" id="1586481"/>
    <lineage>
        <taxon>Eukaryota</taxon>
        <taxon>Metazoa</taxon>
        <taxon>Ecdysozoa</taxon>
        <taxon>Arthropoda</taxon>
        <taxon>Hexapoda</taxon>
        <taxon>Insecta</taxon>
        <taxon>Pterygota</taxon>
        <taxon>Neoptera</taxon>
        <taxon>Endopterygota</taxon>
        <taxon>Coleoptera</taxon>
        <taxon>Polyphaga</taxon>
        <taxon>Cucujiformia</taxon>
        <taxon>Chrysomeloidea</taxon>
        <taxon>Cerambycidae</taxon>
        <taxon>Lamiinae</taxon>
        <taxon>Acanthocinini</taxon>
        <taxon>Exocentrus</taxon>
    </lineage>
</organism>
<name>A0AAV8VYN6_9CUCU</name>
<evidence type="ECO:0008006" key="8">
    <source>
        <dbReference type="Google" id="ProtNLM"/>
    </source>
</evidence>
<dbReference type="SUPFAM" id="SSF48652">
    <property type="entry name" value="Tetraspanin"/>
    <property type="match status" value="1"/>
</dbReference>
<feature type="non-terminal residue" evidence="6">
    <location>
        <position position="1"/>
    </location>
</feature>
<keyword evidence="3 5" id="KW-1133">Transmembrane helix</keyword>
<evidence type="ECO:0000256" key="4">
    <source>
        <dbReference type="ARBA" id="ARBA00023136"/>
    </source>
</evidence>
<keyword evidence="7" id="KW-1185">Reference proteome</keyword>
<dbReference type="EMBL" id="JANEYG010000018">
    <property type="protein sequence ID" value="KAJ8919418.1"/>
    <property type="molecule type" value="Genomic_DNA"/>
</dbReference>
<gene>
    <name evidence="6" type="ORF">NQ315_016512</name>
</gene>
<dbReference type="GO" id="GO:0016020">
    <property type="term" value="C:membrane"/>
    <property type="evidence" value="ECO:0007669"/>
    <property type="project" value="UniProtKB-SubCell"/>
</dbReference>
<keyword evidence="4 5" id="KW-0472">Membrane</keyword>
<evidence type="ECO:0000256" key="1">
    <source>
        <dbReference type="ARBA" id="ARBA00004141"/>
    </source>
</evidence>
<protein>
    <recommendedName>
        <fullName evidence="8">Tetraspanin</fullName>
    </recommendedName>
</protein>
<dbReference type="Pfam" id="PF00335">
    <property type="entry name" value="Tetraspanin"/>
    <property type="match status" value="1"/>
</dbReference>
<accession>A0AAV8VYN6</accession>
<comment type="caution">
    <text evidence="6">The sequence shown here is derived from an EMBL/GenBank/DDBJ whole genome shotgun (WGS) entry which is preliminary data.</text>
</comment>
<evidence type="ECO:0000256" key="5">
    <source>
        <dbReference type="SAM" id="Phobius"/>
    </source>
</evidence>
<evidence type="ECO:0000313" key="6">
    <source>
        <dbReference type="EMBL" id="KAJ8919418.1"/>
    </source>
</evidence>
<evidence type="ECO:0000313" key="7">
    <source>
        <dbReference type="Proteomes" id="UP001159042"/>
    </source>
</evidence>
<dbReference type="CDD" id="cd03127">
    <property type="entry name" value="tetraspanin_LEL"/>
    <property type="match status" value="1"/>
</dbReference>